<dbReference type="PANTHER" id="PTHR33055:SF13">
    <property type="entry name" value="TRANSPOSASE"/>
    <property type="match status" value="1"/>
</dbReference>
<keyword evidence="5" id="KW-1185">Reference proteome</keyword>
<dbReference type="NCBIfam" id="NF033542">
    <property type="entry name" value="transpos_IS110"/>
    <property type="match status" value="1"/>
</dbReference>
<dbReference type="PANTHER" id="PTHR33055">
    <property type="entry name" value="TRANSPOSASE FOR INSERTION SEQUENCE ELEMENT IS1111A"/>
    <property type="match status" value="1"/>
</dbReference>
<dbReference type="EMBL" id="AP018907">
    <property type="protein sequence ID" value="BBF91332.1"/>
    <property type="molecule type" value="Genomic_DNA"/>
</dbReference>
<evidence type="ECO:0000313" key="4">
    <source>
        <dbReference type="EMBL" id="BBF91332.1"/>
    </source>
</evidence>
<feature type="domain" description="Transposase IS116/IS110/IS902 C-terminal" evidence="3">
    <location>
        <begin position="196"/>
        <end position="278"/>
    </location>
</feature>
<gene>
    <name evidence="4" type="ORF">BLTE_00170</name>
</gene>
<evidence type="ECO:0000259" key="3">
    <source>
        <dbReference type="Pfam" id="PF02371"/>
    </source>
</evidence>
<dbReference type="Proteomes" id="UP000266934">
    <property type="component" value="Chromosome"/>
</dbReference>
<protein>
    <submittedName>
        <fullName evidence="4">IS110 family transposase</fullName>
    </submittedName>
</protein>
<dbReference type="InterPro" id="IPR002525">
    <property type="entry name" value="Transp_IS110-like_N"/>
</dbReference>
<feature type="coiled-coil region" evidence="1">
    <location>
        <begin position="130"/>
        <end position="187"/>
    </location>
</feature>
<name>A0A348FVJ9_9HYPH</name>
<evidence type="ECO:0000256" key="1">
    <source>
        <dbReference type="SAM" id="Coils"/>
    </source>
</evidence>
<evidence type="ECO:0000313" key="5">
    <source>
        <dbReference type="Proteomes" id="UP000266934"/>
    </source>
</evidence>
<dbReference type="AlphaFoldDB" id="A0A348FVJ9"/>
<accession>A0A348FVJ9</accession>
<dbReference type="Pfam" id="PF01548">
    <property type="entry name" value="DEDD_Tnp_IS110"/>
    <property type="match status" value="1"/>
</dbReference>
<sequence>MLPHPTPFATHLVGIDVSKDWLDIAFDDTKVERVDNTPAALQRLARRLVKAGLTTAGLEPTGGYERLAVAVLREAGLTVLQVDSWRCRQFAKACGQRAKSDPLDARIIRAFMLHHPCRPFPEPSQAQSDLTAWVREITRAEADIRRLENRKAHPTLAAITARLDAEIAALRETVAAAEQAIEALIAADPAMDAKAKIITSVPGIANKTARVLLAEAPELGQFTPRQAGAIGGCAPYRNDSGKARRPAHIEAGRRALKRACYLAAFAAIHWNPWAKQLYADLKARGKPAKVALIAIARKLLTILNAMIRDNKPWRDPKTA</sequence>
<dbReference type="KEGG" id="blag:BLTE_00170"/>
<dbReference type="GO" id="GO:0004803">
    <property type="term" value="F:transposase activity"/>
    <property type="evidence" value="ECO:0007669"/>
    <property type="project" value="InterPro"/>
</dbReference>
<proteinExistence type="predicted"/>
<dbReference type="InterPro" id="IPR047650">
    <property type="entry name" value="Transpos_IS110"/>
</dbReference>
<dbReference type="GO" id="GO:0003677">
    <property type="term" value="F:DNA binding"/>
    <property type="evidence" value="ECO:0007669"/>
    <property type="project" value="InterPro"/>
</dbReference>
<evidence type="ECO:0000259" key="2">
    <source>
        <dbReference type="Pfam" id="PF01548"/>
    </source>
</evidence>
<feature type="domain" description="Transposase IS110-like N-terminal" evidence="2">
    <location>
        <begin position="13"/>
        <end position="150"/>
    </location>
</feature>
<dbReference type="GO" id="GO:0006313">
    <property type="term" value="P:DNA transposition"/>
    <property type="evidence" value="ECO:0007669"/>
    <property type="project" value="InterPro"/>
</dbReference>
<keyword evidence="1" id="KW-0175">Coiled coil</keyword>
<reference evidence="4 5" key="1">
    <citation type="submission" date="2018-08" db="EMBL/GenBank/DDBJ databases">
        <title>Complete genome sequencing of Blastochloris tepida GI.</title>
        <authorList>
            <person name="Tsukatani Y."/>
            <person name="Mori H."/>
        </authorList>
    </citation>
    <scope>NUCLEOTIDE SEQUENCE [LARGE SCALE GENOMIC DNA]</scope>
    <source>
        <strain evidence="4 5">GI</strain>
    </source>
</reference>
<dbReference type="InterPro" id="IPR003346">
    <property type="entry name" value="Transposase_20"/>
</dbReference>
<dbReference type="Pfam" id="PF02371">
    <property type="entry name" value="Transposase_20"/>
    <property type="match status" value="1"/>
</dbReference>
<organism evidence="4 5">
    <name type="scientific">Blastochloris tepida</name>
    <dbReference type="NCBI Taxonomy" id="2233851"/>
    <lineage>
        <taxon>Bacteria</taxon>
        <taxon>Pseudomonadati</taxon>
        <taxon>Pseudomonadota</taxon>
        <taxon>Alphaproteobacteria</taxon>
        <taxon>Hyphomicrobiales</taxon>
        <taxon>Blastochloridaceae</taxon>
        <taxon>Blastochloris</taxon>
    </lineage>
</organism>